<feature type="compositionally biased region" description="Basic residues" evidence="1">
    <location>
        <begin position="92"/>
        <end position="104"/>
    </location>
</feature>
<dbReference type="InterPro" id="IPR002048">
    <property type="entry name" value="EF_hand_dom"/>
</dbReference>
<feature type="domain" description="EF-hand" evidence="3">
    <location>
        <begin position="38"/>
        <end position="73"/>
    </location>
</feature>
<dbReference type="SUPFAM" id="SSF47473">
    <property type="entry name" value="EF-hand"/>
    <property type="match status" value="1"/>
</dbReference>
<name>A0A554VLY0_9FLAO</name>
<dbReference type="PROSITE" id="PS00018">
    <property type="entry name" value="EF_HAND_1"/>
    <property type="match status" value="2"/>
</dbReference>
<keyword evidence="2" id="KW-0732">Signal</keyword>
<feature type="region of interest" description="Disordered" evidence="1">
    <location>
        <begin position="22"/>
        <end position="104"/>
    </location>
</feature>
<dbReference type="PROSITE" id="PS50222">
    <property type="entry name" value="EF_HAND_2"/>
    <property type="match status" value="1"/>
</dbReference>
<accession>A0A554VLY0</accession>
<organism evidence="4 5">
    <name type="scientific">Aquimarina algiphila</name>
    <dbReference type="NCBI Taxonomy" id="2047982"/>
    <lineage>
        <taxon>Bacteria</taxon>
        <taxon>Pseudomonadati</taxon>
        <taxon>Bacteroidota</taxon>
        <taxon>Flavobacteriia</taxon>
        <taxon>Flavobacteriales</taxon>
        <taxon>Flavobacteriaceae</taxon>
        <taxon>Aquimarina</taxon>
    </lineage>
</organism>
<comment type="caution">
    <text evidence="4">The sequence shown here is derived from an EMBL/GenBank/DDBJ whole genome shotgun (WGS) entry which is preliminary data.</text>
</comment>
<evidence type="ECO:0000256" key="2">
    <source>
        <dbReference type="SAM" id="SignalP"/>
    </source>
</evidence>
<feature type="chain" id="PRO_5021734254" evidence="2">
    <location>
        <begin position="24"/>
        <end position="104"/>
    </location>
</feature>
<gene>
    <name evidence="4" type="ORF">FOF46_09950</name>
</gene>
<dbReference type="Proteomes" id="UP000318833">
    <property type="component" value="Unassembled WGS sequence"/>
</dbReference>
<dbReference type="OrthoDB" id="1145220at2"/>
<evidence type="ECO:0000256" key="1">
    <source>
        <dbReference type="SAM" id="MobiDB-lite"/>
    </source>
</evidence>
<feature type="signal peptide" evidence="2">
    <location>
        <begin position="1"/>
        <end position="23"/>
    </location>
</feature>
<feature type="compositionally biased region" description="Basic and acidic residues" evidence="1">
    <location>
        <begin position="82"/>
        <end position="91"/>
    </location>
</feature>
<evidence type="ECO:0000313" key="5">
    <source>
        <dbReference type="Proteomes" id="UP000318833"/>
    </source>
</evidence>
<proteinExistence type="predicted"/>
<dbReference type="Gene3D" id="1.10.238.10">
    <property type="entry name" value="EF-hand"/>
    <property type="match status" value="1"/>
</dbReference>
<dbReference type="InterPro" id="IPR011992">
    <property type="entry name" value="EF-hand-dom_pair"/>
</dbReference>
<sequence>MKSNMLKLLIVLMVSSFVSSCKSTNETTNSKARGKGNQGPPNIDQIFETMDVDKDGKLSETEVKGPLKNDFSKIDTNSDGFLSKEEIEKAPKPNRQRPQQGRRQ</sequence>
<dbReference type="Pfam" id="PF13202">
    <property type="entry name" value="EF-hand_5"/>
    <property type="match status" value="2"/>
</dbReference>
<dbReference type="AlphaFoldDB" id="A0A554VLY0"/>
<dbReference type="PROSITE" id="PS51257">
    <property type="entry name" value="PROKAR_LIPOPROTEIN"/>
    <property type="match status" value="1"/>
</dbReference>
<feature type="compositionally biased region" description="Polar residues" evidence="1">
    <location>
        <begin position="22"/>
        <end position="31"/>
    </location>
</feature>
<protein>
    <submittedName>
        <fullName evidence="4">EF-hand domain-containing protein</fullName>
    </submittedName>
</protein>
<evidence type="ECO:0000259" key="3">
    <source>
        <dbReference type="PROSITE" id="PS50222"/>
    </source>
</evidence>
<dbReference type="InterPro" id="IPR018247">
    <property type="entry name" value="EF_Hand_1_Ca_BS"/>
</dbReference>
<keyword evidence="5" id="KW-1185">Reference proteome</keyword>
<reference evidence="4 5" key="1">
    <citation type="submission" date="2019-07" db="EMBL/GenBank/DDBJ databases">
        <title>The draft genome sequence of Aquimarina algiphila M91.</title>
        <authorList>
            <person name="Meng X."/>
        </authorList>
    </citation>
    <scope>NUCLEOTIDE SEQUENCE [LARGE SCALE GENOMIC DNA]</scope>
    <source>
        <strain evidence="4 5">M91</strain>
    </source>
</reference>
<dbReference type="EMBL" id="VLNR01000016">
    <property type="protein sequence ID" value="TSE09180.1"/>
    <property type="molecule type" value="Genomic_DNA"/>
</dbReference>
<evidence type="ECO:0000313" key="4">
    <source>
        <dbReference type="EMBL" id="TSE09180.1"/>
    </source>
</evidence>
<dbReference type="GO" id="GO:0005509">
    <property type="term" value="F:calcium ion binding"/>
    <property type="evidence" value="ECO:0007669"/>
    <property type="project" value="InterPro"/>
</dbReference>
<dbReference type="RefSeq" id="WP_143916352.1">
    <property type="nucleotide sequence ID" value="NZ_CANMIK010000016.1"/>
</dbReference>
<feature type="compositionally biased region" description="Basic and acidic residues" evidence="1">
    <location>
        <begin position="51"/>
        <end position="73"/>
    </location>
</feature>